<protein>
    <submittedName>
        <fullName evidence="12">Mitochondrial ornithine carrier protein</fullName>
    </submittedName>
</protein>
<comment type="subcellular location">
    <subcellularLocation>
        <location evidence="1">Mitochondrion membrane</location>
        <topology evidence="1">Multi-pass membrane protein</topology>
    </subcellularLocation>
</comment>
<evidence type="ECO:0000256" key="3">
    <source>
        <dbReference type="ARBA" id="ARBA00022448"/>
    </source>
</evidence>
<dbReference type="SUPFAM" id="SSF103506">
    <property type="entry name" value="Mitochondrial carrier"/>
    <property type="match status" value="1"/>
</dbReference>
<evidence type="ECO:0000256" key="5">
    <source>
        <dbReference type="ARBA" id="ARBA00022737"/>
    </source>
</evidence>
<dbReference type="GO" id="GO:0000064">
    <property type="term" value="F:L-ornithine transmembrane transporter activity"/>
    <property type="evidence" value="ECO:0007669"/>
    <property type="project" value="TreeGrafter"/>
</dbReference>
<feature type="repeat" description="Solcar" evidence="9">
    <location>
        <begin position="289"/>
        <end position="383"/>
    </location>
</feature>
<keyword evidence="6" id="KW-1133">Transmembrane helix</keyword>
<proteinExistence type="inferred from homology"/>
<dbReference type="InterPro" id="IPR018108">
    <property type="entry name" value="MCP_transmembrane"/>
</dbReference>
<keyword evidence="5" id="KW-0677">Repeat</keyword>
<evidence type="ECO:0000256" key="6">
    <source>
        <dbReference type="ARBA" id="ARBA00022989"/>
    </source>
</evidence>
<dbReference type="AlphaFoldDB" id="A0AAN6JUI5"/>
<dbReference type="GO" id="GO:0031966">
    <property type="term" value="C:mitochondrial membrane"/>
    <property type="evidence" value="ECO:0007669"/>
    <property type="project" value="UniProtKB-SubCell"/>
</dbReference>
<evidence type="ECO:0000256" key="10">
    <source>
        <dbReference type="RuleBase" id="RU000488"/>
    </source>
</evidence>
<comment type="caution">
    <text evidence="12">The sequence shown here is derived from an EMBL/GenBank/DDBJ whole genome shotgun (WGS) entry which is preliminary data.</text>
</comment>
<dbReference type="EMBL" id="JAPDMZ010000060">
    <property type="protein sequence ID" value="KAK0552635.1"/>
    <property type="molecule type" value="Genomic_DNA"/>
</dbReference>
<evidence type="ECO:0000313" key="13">
    <source>
        <dbReference type="Proteomes" id="UP001176517"/>
    </source>
</evidence>
<comment type="similarity">
    <text evidence="2 10">Belongs to the mitochondrial carrier (TC 2.A.29) family.</text>
</comment>
<evidence type="ECO:0000256" key="11">
    <source>
        <dbReference type="SAM" id="MobiDB-lite"/>
    </source>
</evidence>
<organism evidence="12 13">
    <name type="scientific">Tilletia horrida</name>
    <dbReference type="NCBI Taxonomy" id="155126"/>
    <lineage>
        <taxon>Eukaryota</taxon>
        <taxon>Fungi</taxon>
        <taxon>Dikarya</taxon>
        <taxon>Basidiomycota</taxon>
        <taxon>Ustilaginomycotina</taxon>
        <taxon>Exobasidiomycetes</taxon>
        <taxon>Tilletiales</taxon>
        <taxon>Tilletiaceae</taxon>
        <taxon>Tilletia</taxon>
    </lineage>
</organism>
<dbReference type="Gene3D" id="1.50.40.10">
    <property type="entry name" value="Mitochondrial carrier domain"/>
    <property type="match status" value="2"/>
</dbReference>
<dbReference type="PANTHER" id="PTHR45624:SF31">
    <property type="entry name" value="MITOCHONDRIAL ORNITHINE TRANSPORTER 1"/>
    <property type="match status" value="1"/>
</dbReference>
<evidence type="ECO:0000256" key="9">
    <source>
        <dbReference type="PROSITE-ProRule" id="PRU00282"/>
    </source>
</evidence>
<keyword evidence="3 10" id="KW-0813">Transport</keyword>
<dbReference type="Pfam" id="PF00153">
    <property type="entry name" value="Mito_carr"/>
    <property type="match status" value="4"/>
</dbReference>
<feature type="repeat" description="Solcar" evidence="9">
    <location>
        <begin position="29"/>
        <end position="113"/>
    </location>
</feature>
<reference evidence="12" key="1">
    <citation type="journal article" date="2023" name="PhytoFront">
        <title>Draft Genome Resources of Seven Strains of Tilletia horrida, Causal Agent of Kernel Smut of Rice.</title>
        <authorList>
            <person name="Khanal S."/>
            <person name="Antony Babu S."/>
            <person name="Zhou X.G."/>
        </authorList>
    </citation>
    <scope>NUCLEOTIDE SEQUENCE</scope>
    <source>
        <strain evidence="12">TX6</strain>
    </source>
</reference>
<accession>A0AAN6JUI5</accession>
<evidence type="ECO:0000256" key="7">
    <source>
        <dbReference type="ARBA" id="ARBA00023128"/>
    </source>
</evidence>
<dbReference type="InterPro" id="IPR050567">
    <property type="entry name" value="Mitochondrial_Carrier"/>
</dbReference>
<dbReference type="PANTHER" id="PTHR45624">
    <property type="entry name" value="MITOCHONDRIAL BASIC AMINO ACIDS TRANSPORTER-RELATED"/>
    <property type="match status" value="1"/>
</dbReference>
<feature type="repeat" description="Solcar" evidence="9">
    <location>
        <begin position="126"/>
        <end position="268"/>
    </location>
</feature>
<dbReference type="PROSITE" id="PS50920">
    <property type="entry name" value="SOLCAR"/>
    <property type="match status" value="3"/>
</dbReference>
<keyword evidence="4 9" id="KW-0812">Transmembrane</keyword>
<dbReference type="Proteomes" id="UP001176517">
    <property type="component" value="Unassembled WGS sequence"/>
</dbReference>
<name>A0AAN6JUI5_9BASI</name>
<evidence type="ECO:0000256" key="4">
    <source>
        <dbReference type="ARBA" id="ARBA00022692"/>
    </source>
</evidence>
<evidence type="ECO:0000313" key="12">
    <source>
        <dbReference type="EMBL" id="KAK0552635.1"/>
    </source>
</evidence>
<evidence type="ECO:0000256" key="8">
    <source>
        <dbReference type="ARBA" id="ARBA00023136"/>
    </source>
</evidence>
<keyword evidence="8 9" id="KW-0472">Membrane</keyword>
<gene>
    <name evidence="12" type="primary">ORT1</name>
    <name evidence="12" type="ORF">OC846_002808</name>
</gene>
<keyword evidence="7" id="KW-0496">Mitochondrion</keyword>
<dbReference type="InterPro" id="IPR023395">
    <property type="entry name" value="MCP_dom_sf"/>
</dbReference>
<feature type="region of interest" description="Disordered" evidence="11">
    <location>
        <begin position="179"/>
        <end position="207"/>
    </location>
</feature>
<sequence length="389" mass="40846">MSDSSPTKASDVVRFEEAGSSAKLSRATKDVLFGSLAGMVAKYFEHPFDLVKVRLQSQPHDRPPIYKGAVDCFRQTVSREGVLGLYRGISMPVLGATLENASLFVTYNSVQSLLLKWTGKAKAEDLSLSELGVAAAAAGAGASLVLTPVELVKCRMQVQAMGAELSAIAAASAAAPAQSPSQSHSRAYSTSTHSNTQSNSAAAAPAAGASLKSTRPAPIKYPGPIPIILSIVRQHGPLGLWLGQTGTLLRETGGGIAWFLTFEQCTRLILQSENARLAPGAAPLTKKDLGVLPLVGSGAAAGVAYNVVLFPADCVKSTMQTEYELRGGDANPNNRATGFVETARNIYRSRGIRGLYAGCALTCLRSAPSSALIFLLYNKLEQLADSYGL</sequence>
<dbReference type="GO" id="GO:1990575">
    <property type="term" value="P:mitochondrial L-ornithine transmembrane transport"/>
    <property type="evidence" value="ECO:0007669"/>
    <property type="project" value="TreeGrafter"/>
</dbReference>
<evidence type="ECO:0000256" key="1">
    <source>
        <dbReference type="ARBA" id="ARBA00004225"/>
    </source>
</evidence>
<evidence type="ECO:0000256" key="2">
    <source>
        <dbReference type="ARBA" id="ARBA00006375"/>
    </source>
</evidence>
<keyword evidence="13" id="KW-1185">Reference proteome</keyword>